<reference evidence="1 2" key="1">
    <citation type="journal article" date="2023" name="G3 (Bethesda)">
        <title>A chromosome-length genome assembly and annotation of blackberry (Rubus argutus, cv. 'Hillquist').</title>
        <authorList>
            <person name="Bruna T."/>
            <person name="Aryal R."/>
            <person name="Dudchenko O."/>
            <person name="Sargent D.J."/>
            <person name="Mead D."/>
            <person name="Buti M."/>
            <person name="Cavallini A."/>
            <person name="Hytonen T."/>
            <person name="Andres J."/>
            <person name="Pham M."/>
            <person name="Weisz D."/>
            <person name="Mascagni F."/>
            <person name="Usai G."/>
            <person name="Natali L."/>
            <person name="Bassil N."/>
            <person name="Fernandez G.E."/>
            <person name="Lomsadze A."/>
            <person name="Armour M."/>
            <person name="Olukolu B."/>
            <person name="Poorten T."/>
            <person name="Britton C."/>
            <person name="Davik J."/>
            <person name="Ashrafi H."/>
            <person name="Aiden E.L."/>
            <person name="Borodovsky M."/>
            <person name="Worthington M."/>
        </authorList>
    </citation>
    <scope>NUCLEOTIDE SEQUENCE [LARGE SCALE GENOMIC DNA]</scope>
    <source>
        <strain evidence="1">PI 553951</strain>
    </source>
</reference>
<evidence type="ECO:0000313" key="2">
    <source>
        <dbReference type="Proteomes" id="UP001457282"/>
    </source>
</evidence>
<protein>
    <submittedName>
        <fullName evidence="1">Uncharacterized protein</fullName>
    </submittedName>
</protein>
<gene>
    <name evidence="1" type="ORF">M0R45_014282</name>
</gene>
<name>A0AAW1XNH8_RUBAR</name>
<dbReference type="EMBL" id="JBEDUW010000003">
    <property type="protein sequence ID" value="KAK9937499.1"/>
    <property type="molecule type" value="Genomic_DNA"/>
</dbReference>
<comment type="caution">
    <text evidence="1">The sequence shown here is derived from an EMBL/GenBank/DDBJ whole genome shotgun (WGS) entry which is preliminary data.</text>
</comment>
<accession>A0AAW1XNH8</accession>
<proteinExistence type="predicted"/>
<organism evidence="1 2">
    <name type="scientific">Rubus argutus</name>
    <name type="common">Southern blackberry</name>
    <dbReference type="NCBI Taxonomy" id="59490"/>
    <lineage>
        <taxon>Eukaryota</taxon>
        <taxon>Viridiplantae</taxon>
        <taxon>Streptophyta</taxon>
        <taxon>Embryophyta</taxon>
        <taxon>Tracheophyta</taxon>
        <taxon>Spermatophyta</taxon>
        <taxon>Magnoliopsida</taxon>
        <taxon>eudicotyledons</taxon>
        <taxon>Gunneridae</taxon>
        <taxon>Pentapetalae</taxon>
        <taxon>rosids</taxon>
        <taxon>fabids</taxon>
        <taxon>Rosales</taxon>
        <taxon>Rosaceae</taxon>
        <taxon>Rosoideae</taxon>
        <taxon>Rosoideae incertae sedis</taxon>
        <taxon>Rubus</taxon>
    </lineage>
</organism>
<dbReference type="Proteomes" id="UP001457282">
    <property type="component" value="Unassembled WGS sequence"/>
</dbReference>
<keyword evidence="2" id="KW-1185">Reference proteome</keyword>
<sequence>MENWPWKCKTVFDYLYFSMEYAHDGLWLIMFTMAYHIEGVVKLNTDGSGRVSDGSVSARGVIRASDRMLLICRSSHSVIVAL</sequence>
<evidence type="ECO:0000313" key="1">
    <source>
        <dbReference type="EMBL" id="KAK9937499.1"/>
    </source>
</evidence>
<dbReference type="AlphaFoldDB" id="A0AAW1XNH8"/>